<comment type="caution">
    <text evidence="2">The sequence shown here is derived from an EMBL/GenBank/DDBJ whole genome shotgun (WGS) entry which is preliminary data.</text>
</comment>
<protein>
    <submittedName>
        <fullName evidence="2">Uncharacterized protein</fullName>
    </submittedName>
</protein>
<reference evidence="2" key="2">
    <citation type="journal article" date="2021" name="Genome Biol. Evol.">
        <title>Developing a high-quality reference genome for a parasitic bivalve with doubly uniparental inheritance (Bivalvia: Unionida).</title>
        <authorList>
            <person name="Smith C.H."/>
        </authorList>
    </citation>
    <scope>NUCLEOTIDE SEQUENCE</scope>
    <source>
        <strain evidence="2">CHS0354</strain>
        <tissue evidence="2">Mantle</tissue>
    </source>
</reference>
<dbReference type="AlphaFoldDB" id="A0AAE0SDB1"/>
<organism evidence="2 3">
    <name type="scientific">Potamilus streckersoni</name>
    <dbReference type="NCBI Taxonomy" id="2493646"/>
    <lineage>
        <taxon>Eukaryota</taxon>
        <taxon>Metazoa</taxon>
        <taxon>Spiralia</taxon>
        <taxon>Lophotrochozoa</taxon>
        <taxon>Mollusca</taxon>
        <taxon>Bivalvia</taxon>
        <taxon>Autobranchia</taxon>
        <taxon>Heteroconchia</taxon>
        <taxon>Palaeoheterodonta</taxon>
        <taxon>Unionida</taxon>
        <taxon>Unionoidea</taxon>
        <taxon>Unionidae</taxon>
        <taxon>Ambleminae</taxon>
        <taxon>Lampsilini</taxon>
        <taxon>Potamilus</taxon>
    </lineage>
</organism>
<gene>
    <name evidence="2" type="ORF">CHS0354_041692</name>
</gene>
<feature type="signal peptide" evidence="1">
    <location>
        <begin position="1"/>
        <end position="18"/>
    </location>
</feature>
<feature type="chain" id="PRO_5042220568" evidence="1">
    <location>
        <begin position="19"/>
        <end position="81"/>
    </location>
</feature>
<reference evidence="2" key="1">
    <citation type="journal article" date="2021" name="Genome Biol. Evol.">
        <title>A High-Quality Reference Genome for a Parasitic Bivalve with Doubly Uniparental Inheritance (Bivalvia: Unionida).</title>
        <authorList>
            <person name="Smith C.H."/>
        </authorList>
    </citation>
    <scope>NUCLEOTIDE SEQUENCE</scope>
    <source>
        <strain evidence="2">CHS0354</strain>
    </source>
</reference>
<evidence type="ECO:0000313" key="2">
    <source>
        <dbReference type="EMBL" id="KAK3589563.1"/>
    </source>
</evidence>
<dbReference type="Proteomes" id="UP001195483">
    <property type="component" value="Unassembled WGS sequence"/>
</dbReference>
<name>A0AAE0SDB1_9BIVA</name>
<sequence length="81" mass="9473">MGLLYWSVSLSTYFLSKAWNFQKPCGSGQDRDAKNHVFDKEYVLIPHCNILVFVKLMELSDEFHTIIVFPECFVPICNRLE</sequence>
<keyword evidence="1" id="KW-0732">Signal</keyword>
<proteinExistence type="predicted"/>
<accession>A0AAE0SDB1</accession>
<dbReference type="EMBL" id="JAEAOA010002349">
    <property type="protein sequence ID" value="KAK3589563.1"/>
    <property type="molecule type" value="Genomic_DNA"/>
</dbReference>
<evidence type="ECO:0000313" key="3">
    <source>
        <dbReference type="Proteomes" id="UP001195483"/>
    </source>
</evidence>
<evidence type="ECO:0000256" key="1">
    <source>
        <dbReference type="SAM" id="SignalP"/>
    </source>
</evidence>
<keyword evidence="3" id="KW-1185">Reference proteome</keyword>
<reference evidence="2" key="3">
    <citation type="submission" date="2023-05" db="EMBL/GenBank/DDBJ databases">
        <authorList>
            <person name="Smith C.H."/>
        </authorList>
    </citation>
    <scope>NUCLEOTIDE SEQUENCE</scope>
    <source>
        <strain evidence="2">CHS0354</strain>
        <tissue evidence="2">Mantle</tissue>
    </source>
</reference>